<feature type="compositionally biased region" description="Low complexity" evidence="6">
    <location>
        <begin position="1"/>
        <end position="20"/>
    </location>
</feature>
<feature type="transmembrane region" description="Helical" evidence="7">
    <location>
        <begin position="1011"/>
        <end position="1030"/>
    </location>
</feature>
<accession>A0ABU6F7C8</accession>
<feature type="transmembrane region" description="Helical" evidence="7">
    <location>
        <begin position="379"/>
        <end position="396"/>
    </location>
</feature>
<protein>
    <submittedName>
        <fullName evidence="8">Lipopolysaccharide biosynthesis protein</fullName>
    </submittedName>
</protein>
<evidence type="ECO:0000256" key="4">
    <source>
        <dbReference type="ARBA" id="ARBA00022989"/>
    </source>
</evidence>
<name>A0ABU6F7C8_9ACTN</name>
<feature type="transmembrane region" description="Helical" evidence="7">
    <location>
        <begin position="61"/>
        <end position="83"/>
    </location>
</feature>
<feature type="region of interest" description="Disordered" evidence="6">
    <location>
        <begin position="1"/>
        <end position="48"/>
    </location>
</feature>
<evidence type="ECO:0000256" key="1">
    <source>
        <dbReference type="ARBA" id="ARBA00004651"/>
    </source>
</evidence>
<feature type="transmembrane region" description="Helical" evidence="7">
    <location>
        <begin position="1222"/>
        <end position="1242"/>
    </location>
</feature>
<evidence type="ECO:0000256" key="3">
    <source>
        <dbReference type="ARBA" id="ARBA00022692"/>
    </source>
</evidence>
<feature type="transmembrane region" description="Helical" evidence="7">
    <location>
        <begin position="767"/>
        <end position="784"/>
    </location>
</feature>
<keyword evidence="4 7" id="KW-1133">Transmembrane helix</keyword>
<evidence type="ECO:0000313" key="8">
    <source>
        <dbReference type="EMBL" id="MEB8339926.1"/>
    </source>
</evidence>
<feature type="transmembrane region" description="Helical" evidence="7">
    <location>
        <begin position="657"/>
        <end position="681"/>
    </location>
</feature>
<dbReference type="RefSeq" id="WP_326018441.1">
    <property type="nucleotide sequence ID" value="NZ_JAOZYC010000125.1"/>
</dbReference>
<feature type="transmembrane region" description="Helical" evidence="7">
    <location>
        <begin position="688"/>
        <end position="707"/>
    </location>
</feature>
<feature type="transmembrane region" description="Helical" evidence="7">
    <location>
        <begin position="796"/>
        <end position="813"/>
    </location>
</feature>
<feature type="transmembrane region" description="Helical" evidence="7">
    <location>
        <begin position="856"/>
        <end position="872"/>
    </location>
</feature>
<organism evidence="8 9">
    <name type="scientific">Streptomyces endophyticus</name>
    <dbReference type="NCBI Taxonomy" id="714166"/>
    <lineage>
        <taxon>Bacteria</taxon>
        <taxon>Bacillati</taxon>
        <taxon>Actinomycetota</taxon>
        <taxon>Actinomycetes</taxon>
        <taxon>Kitasatosporales</taxon>
        <taxon>Streptomycetaceae</taxon>
        <taxon>Streptomyces</taxon>
    </lineage>
</organism>
<dbReference type="PANTHER" id="PTHR30250">
    <property type="entry name" value="PST FAMILY PREDICTED COLANIC ACID TRANSPORTER"/>
    <property type="match status" value="1"/>
</dbReference>
<feature type="transmembrane region" description="Helical" evidence="7">
    <location>
        <begin position="956"/>
        <end position="977"/>
    </location>
</feature>
<feature type="transmembrane region" description="Helical" evidence="7">
    <location>
        <begin position="819"/>
        <end position="835"/>
    </location>
</feature>
<reference evidence="8 9" key="1">
    <citation type="submission" date="2022-10" db="EMBL/GenBank/DDBJ databases">
        <authorList>
            <person name="Xie J."/>
            <person name="Shen N."/>
        </authorList>
    </citation>
    <scope>NUCLEOTIDE SEQUENCE [LARGE SCALE GENOMIC DNA]</scope>
    <source>
        <strain evidence="8 9">YIM65594</strain>
    </source>
</reference>
<feature type="region of interest" description="Disordered" evidence="6">
    <location>
        <begin position="464"/>
        <end position="496"/>
    </location>
</feature>
<evidence type="ECO:0000256" key="2">
    <source>
        <dbReference type="ARBA" id="ARBA00022475"/>
    </source>
</evidence>
<feature type="transmembrane region" description="Helical" evidence="7">
    <location>
        <begin position="1050"/>
        <end position="1069"/>
    </location>
</feature>
<keyword evidence="3 7" id="KW-0812">Transmembrane</keyword>
<feature type="transmembrane region" description="Helical" evidence="7">
    <location>
        <begin position="618"/>
        <end position="637"/>
    </location>
</feature>
<feature type="transmembrane region" description="Helical" evidence="7">
    <location>
        <begin position="95"/>
        <end position="117"/>
    </location>
</feature>
<comment type="subcellular location">
    <subcellularLocation>
        <location evidence="1">Cell membrane</location>
        <topology evidence="1">Multi-pass membrane protein</topology>
    </subcellularLocation>
</comment>
<evidence type="ECO:0000256" key="5">
    <source>
        <dbReference type="ARBA" id="ARBA00023136"/>
    </source>
</evidence>
<feature type="transmembrane region" description="Helical" evidence="7">
    <location>
        <begin position="878"/>
        <end position="894"/>
    </location>
</feature>
<feature type="transmembrane region" description="Helical" evidence="7">
    <location>
        <begin position="273"/>
        <end position="294"/>
    </location>
</feature>
<feature type="transmembrane region" description="Helical" evidence="7">
    <location>
        <begin position="433"/>
        <end position="451"/>
    </location>
</feature>
<feature type="region of interest" description="Disordered" evidence="6">
    <location>
        <begin position="512"/>
        <end position="564"/>
    </location>
</feature>
<feature type="transmembrane region" description="Helical" evidence="7">
    <location>
        <begin position="193"/>
        <end position="217"/>
    </location>
</feature>
<feature type="transmembrane region" description="Helical" evidence="7">
    <location>
        <begin position="1263"/>
        <end position="1283"/>
    </location>
</feature>
<feature type="region of interest" description="Disordered" evidence="6">
    <location>
        <begin position="583"/>
        <end position="612"/>
    </location>
</feature>
<dbReference type="EMBL" id="JAOZYC010000125">
    <property type="protein sequence ID" value="MEB8339926.1"/>
    <property type="molecule type" value="Genomic_DNA"/>
</dbReference>
<comment type="caution">
    <text evidence="8">The sequence shown here is derived from an EMBL/GenBank/DDBJ whole genome shotgun (WGS) entry which is preliminary data.</text>
</comment>
<feature type="transmembrane region" description="Helical" evidence="7">
    <location>
        <begin position="223"/>
        <end position="242"/>
    </location>
</feature>
<gene>
    <name evidence="8" type="ORF">OKJ99_20765</name>
</gene>
<feature type="transmembrane region" description="Helical" evidence="7">
    <location>
        <begin position="162"/>
        <end position="181"/>
    </location>
</feature>
<dbReference type="Proteomes" id="UP001354931">
    <property type="component" value="Unassembled WGS sequence"/>
</dbReference>
<feature type="transmembrane region" description="Helical" evidence="7">
    <location>
        <begin position="989"/>
        <end position="1005"/>
    </location>
</feature>
<keyword evidence="5 7" id="KW-0472">Membrane</keyword>
<feature type="transmembrane region" description="Helical" evidence="7">
    <location>
        <begin position="129"/>
        <end position="150"/>
    </location>
</feature>
<feature type="transmembrane region" description="Helical" evidence="7">
    <location>
        <begin position="901"/>
        <end position="921"/>
    </location>
</feature>
<keyword evidence="2" id="KW-1003">Cell membrane</keyword>
<sequence length="1288" mass="138604">MSDTTTTRTQADPATTTDAGPPAPAGRRLRLPGIVRGKKGTEDGMGGSGGGSQLFRNAYALMLNTGISGVLGVGFWLAAAHYYTADAVGQGSAAIAAMKFLAGLTAVTLTGALARFIPVAGRATGRFIFRTYAGSSAAVAFAALIFLLTLDVWGPSYRFLHGTLHGLGFIAAVVAWSLLTLQDGVLTGLRSALWVPVGNTVFSLVKLGLLVAFAGALATTGVFVSWVVAIAFSVIPLGLLVFRRLVPRHIAATDGKAEPPSLREMGRFLAGDYTGSLFSLAVVYLVPVLIASQVSSADNAYFYIATTIGGTVNLLAINMGASLTVEGSHDPAQLAANTRAALRRMARIMLPICALLFLLAPYVLHVFGADYADAATPLLRWFAVGAALRVVMETYFAVLRAQSRTSGLAWLQGLLCVLVLGLTLLLLPRMGLTGAGVAEISSLTVIVAIAAPKLWRVVRTAPATATPEDAPPDGDLADLGTPKARTATKESPKWALRDAMDSDTLQLAVQLNLDHQERRPDIRPGPVTPPAGTRMPTWVTKPPSPPASASQASSDARGEDDSALQADPYPEAVDLAFEPETDLETDLDSEPGSDPDPAAEPDPALLVHPDQSAGRPRLTPTVVVLALLLVAAIGLYWGPVLGMGEADLDRMGGLGLISVLSPVTLLGAALLIGVFASLLWLERPHKRLLMLTLLATVVSLHALPAVIEAEPRFATAWQHLGFMDYIDRTGSAVPDLDARWSWPGFFAAAAFLAKACGISDLTEIIRWWPMAIQLLYLAPMFLLLRSVRASWRAKWSAVWIFVLSGWVGQDYFSPQGFTYLLYLVFVAILLVYFRAPRMLWANRRPGEAEVAPTDRRQRAVLLGVLIALFAATVPAHQLTPFVMLGVLAVLVLVGRSELRGLPLLFGVIVVVWLGFLAEPYWSGHFNDLFGGVGGVGGNVTSSVSGRIQDGSSSHKLVLYTRVLLAGAVLAFACWGWWRRRDWKYRERSLLVLAFVPFLGFGMQSYGGEMALRVFMFALPGVALLSGLALFPRTGATAKERDKDRISLAPLAALMAGLVLMGGFLVARWGNEPFERIRPGEVAAMDYVYAHDKPTVRLLWLSNDTVDNVTPALPWGARDMEKVNYVPTLAPVDPVLVGGLVKALKDAGPNSYLMLNKSQVVYLQMDVGYSKAWPTRLVENLDRREELKKVYVNADVTMYQLRKEPTGKVATAEPGPIGPQITWTPWSLVGALAALALIVLLTAREVVRVAVRPSVRQLRWLQSTFWFSLPLLAVVLASLIQRFITMGLN</sequence>
<evidence type="ECO:0000256" key="6">
    <source>
        <dbReference type="SAM" id="MobiDB-lite"/>
    </source>
</evidence>
<dbReference type="InterPro" id="IPR050833">
    <property type="entry name" value="Poly_Biosynth_Transport"/>
</dbReference>
<feature type="transmembrane region" description="Helical" evidence="7">
    <location>
        <begin position="408"/>
        <end position="427"/>
    </location>
</feature>
<evidence type="ECO:0000256" key="7">
    <source>
        <dbReference type="SAM" id="Phobius"/>
    </source>
</evidence>
<feature type="transmembrane region" description="Helical" evidence="7">
    <location>
        <begin position="300"/>
        <end position="325"/>
    </location>
</feature>
<dbReference type="PANTHER" id="PTHR30250:SF11">
    <property type="entry name" value="O-ANTIGEN TRANSPORTER-RELATED"/>
    <property type="match status" value="1"/>
</dbReference>
<feature type="transmembrane region" description="Helical" evidence="7">
    <location>
        <begin position="346"/>
        <end position="367"/>
    </location>
</feature>
<feature type="compositionally biased region" description="Basic and acidic residues" evidence="6">
    <location>
        <begin position="487"/>
        <end position="496"/>
    </location>
</feature>
<evidence type="ECO:0000313" key="9">
    <source>
        <dbReference type="Proteomes" id="UP001354931"/>
    </source>
</evidence>
<feature type="compositionally biased region" description="Acidic residues" evidence="6">
    <location>
        <begin position="583"/>
        <end position="599"/>
    </location>
</feature>
<keyword evidence="9" id="KW-1185">Reference proteome</keyword>
<proteinExistence type="predicted"/>